<reference evidence="5" key="1">
    <citation type="journal article" date="2017" name="J. Phycol.">
        <title>Analysis of chloroplast genomes and a supermatrix inform reclassification of the Rhodomelaceae (Rhodophyta).</title>
        <authorList>
            <person name="Diaz-Tapia P."/>
            <person name="Maggs C.A."/>
            <person name="West J.A."/>
            <person name="Verbruggen H."/>
        </authorList>
    </citation>
    <scope>NUCLEOTIDE SEQUENCE</scope>
    <source>
        <strain evidence="5">PD516</strain>
    </source>
</reference>
<keyword evidence="5" id="KW-0150">Chloroplast</keyword>
<keyword evidence="2 5" id="KW-0689">Ribosomal protein</keyword>
<dbReference type="Gene3D" id="2.40.50.140">
    <property type="entry name" value="Nucleic acid-binding proteins"/>
    <property type="match status" value="2"/>
</dbReference>
<comment type="similarity">
    <text evidence="1">Belongs to the bacterial ribosomal protein bS1 family.</text>
</comment>
<evidence type="ECO:0000259" key="4">
    <source>
        <dbReference type="PROSITE" id="PS50126"/>
    </source>
</evidence>
<sequence length="271" mass="31528">MKKKKVYFAEILKKYKYRIQEGDIVAGTIIHSEEYGFLVDIGSDKSGYLPKEEISINFKEKSNDHLLLINTTRDFFLVAQNQNNAQYILSLKRLDYIRSWKRIKQIYLEDIVFDLKIEHINKGGIITYLEGIQSFIPKSHVFSKNKSINFNQLKNTTIKCKLLTFNDSKNQLILSNKSANFSIIEHKFKLGEILYGEIIIKKSYGVFLNIYNINALLHNSEINTSNIKYRGKIIKTGKLIKTKVIYLNNKEGLISVSMRNIKVMLTPLQQY</sequence>
<evidence type="ECO:0000256" key="2">
    <source>
        <dbReference type="ARBA" id="ARBA00022980"/>
    </source>
</evidence>
<dbReference type="InterPro" id="IPR003029">
    <property type="entry name" value="S1_domain"/>
</dbReference>
<organism evidence="5">
    <name type="scientific">Leptosiphonia brodiei</name>
    <dbReference type="NCBI Taxonomy" id="2608611"/>
    <lineage>
        <taxon>Eukaryota</taxon>
        <taxon>Rhodophyta</taxon>
        <taxon>Florideophyceae</taxon>
        <taxon>Rhodymeniophycidae</taxon>
        <taxon>Ceramiales</taxon>
        <taxon>Rhodomelaceae</taxon>
        <taxon>Polysiphonioideae</taxon>
        <taxon>Leptosiphonia</taxon>
    </lineage>
</organism>
<dbReference type="InterPro" id="IPR050437">
    <property type="entry name" value="Ribos_protein_bS1-like"/>
</dbReference>
<feature type="domain" description="S1 motif" evidence="4">
    <location>
        <begin position="109"/>
        <end position="177"/>
    </location>
</feature>
<dbReference type="Pfam" id="PF00575">
    <property type="entry name" value="S1"/>
    <property type="match status" value="2"/>
</dbReference>
<keyword evidence="5" id="KW-0934">Plastid</keyword>
<dbReference type="SMART" id="SM00316">
    <property type="entry name" value="S1"/>
    <property type="match status" value="3"/>
</dbReference>
<gene>
    <name evidence="5" type="primary">rps1</name>
</gene>
<feature type="domain" description="S1 motif" evidence="4">
    <location>
        <begin position="22"/>
        <end position="92"/>
    </location>
</feature>
<dbReference type="PROSITE" id="PS50126">
    <property type="entry name" value="S1"/>
    <property type="match status" value="3"/>
</dbReference>
<dbReference type="GO" id="GO:0005840">
    <property type="term" value="C:ribosome"/>
    <property type="evidence" value="ECO:0007669"/>
    <property type="project" value="UniProtKB-KW"/>
</dbReference>
<feature type="domain" description="S1 motif" evidence="4">
    <location>
        <begin position="191"/>
        <end position="259"/>
    </location>
</feature>
<dbReference type="PANTHER" id="PTHR10724">
    <property type="entry name" value="30S RIBOSOMAL PROTEIN S1"/>
    <property type="match status" value="1"/>
</dbReference>
<dbReference type="EMBL" id="MF101425">
    <property type="protein sequence ID" value="ARW62998.1"/>
    <property type="molecule type" value="Genomic_DNA"/>
</dbReference>
<dbReference type="InterPro" id="IPR012340">
    <property type="entry name" value="NA-bd_OB-fold"/>
</dbReference>
<name>A0A1Z1MA88_9FLOR</name>
<proteinExistence type="inferred from homology"/>
<dbReference type="GO" id="GO:0003735">
    <property type="term" value="F:structural constituent of ribosome"/>
    <property type="evidence" value="ECO:0007669"/>
    <property type="project" value="TreeGrafter"/>
</dbReference>
<dbReference type="GO" id="GO:1990904">
    <property type="term" value="C:ribonucleoprotein complex"/>
    <property type="evidence" value="ECO:0007669"/>
    <property type="project" value="UniProtKB-KW"/>
</dbReference>
<accession>A0A1Z1MA88</accession>
<dbReference type="SUPFAM" id="SSF50249">
    <property type="entry name" value="Nucleic acid-binding proteins"/>
    <property type="match status" value="3"/>
</dbReference>
<keyword evidence="3" id="KW-0687">Ribonucleoprotein</keyword>
<geneLocation type="chloroplast" evidence="5"/>
<evidence type="ECO:0000256" key="1">
    <source>
        <dbReference type="ARBA" id="ARBA00006767"/>
    </source>
</evidence>
<protein>
    <submittedName>
        <fullName evidence="5">Ribosomal protein S1</fullName>
    </submittedName>
</protein>
<evidence type="ECO:0000256" key="3">
    <source>
        <dbReference type="ARBA" id="ARBA00023274"/>
    </source>
</evidence>
<dbReference type="GO" id="GO:0006412">
    <property type="term" value="P:translation"/>
    <property type="evidence" value="ECO:0007669"/>
    <property type="project" value="TreeGrafter"/>
</dbReference>
<dbReference type="AlphaFoldDB" id="A0A1Z1MA88"/>
<dbReference type="RefSeq" id="YP_009394436.1">
    <property type="nucleotide sequence ID" value="NC_035272.1"/>
</dbReference>
<dbReference type="GeneID" id="33356292"/>
<dbReference type="GO" id="GO:0003729">
    <property type="term" value="F:mRNA binding"/>
    <property type="evidence" value="ECO:0007669"/>
    <property type="project" value="TreeGrafter"/>
</dbReference>
<evidence type="ECO:0000313" key="5">
    <source>
        <dbReference type="EMBL" id="ARW62998.1"/>
    </source>
</evidence>
<dbReference type="PANTHER" id="PTHR10724:SF7">
    <property type="entry name" value="SMALL RIBOSOMAL SUBUNIT PROTEIN BS1C"/>
    <property type="match status" value="1"/>
</dbReference>